<protein>
    <submittedName>
        <fullName evidence="5">RAM signaling network component</fullName>
    </submittedName>
</protein>
<feature type="compositionally biased region" description="Low complexity" evidence="4">
    <location>
        <begin position="395"/>
        <end position="407"/>
    </location>
</feature>
<keyword evidence="3" id="KW-0175">Coiled coil</keyword>
<dbReference type="GeneID" id="66115008"/>
<dbReference type="Proteomes" id="UP000790833">
    <property type="component" value="Unassembled WGS sequence"/>
</dbReference>
<feature type="compositionally biased region" description="Polar residues" evidence="4">
    <location>
        <begin position="795"/>
        <end position="813"/>
    </location>
</feature>
<dbReference type="AlphaFoldDB" id="A0A9P8AHV6"/>
<gene>
    <name evidence="5" type="primary">SOG2</name>
    <name evidence="5" type="ORF">KQ657_001634</name>
</gene>
<feature type="region of interest" description="Disordered" evidence="4">
    <location>
        <begin position="991"/>
        <end position="1010"/>
    </location>
</feature>
<evidence type="ECO:0000313" key="5">
    <source>
        <dbReference type="EMBL" id="KAG7192539.1"/>
    </source>
</evidence>
<dbReference type="RefSeq" id="XP_043048089.1">
    <property type="nucleotide sequence ID" value="XM_043192425.1"/>
</dbReference>
<feature type="region of interest" description="Disordered" evidence="4">
    <location>
        <begin position="357"/>
        <end position="407"/>
    </location>
</feature>
<dbReference type="InterPro" id="IPR051071">
    <property type="entry name" value="LRR-bact_E3_ubiq_ligases"/>
</dbReference>
<feature type="region of interest" description="Disordered" evidence="4">
    <location>
        <begin position="225"/>
        <end position="244"/>
    </location>
</feature>
<dbReference type="InterPro" id="IPR003591">
    <property type="entry name" value="Leu-rich_rpt_typical-subtyp"/>
</dbReference>
<organism evidence="5 6">
    <name type="scientific">Scheffersomyces spartinae</name>
    <dbReference type="NCBI Taxonomy" id="45513"/>
    <lineage>
        <taxon>Eukaryota</taxon>
        <taxon>Fungi</taxon>
        <taxon>Dikarya</taxon>
        <taxon>Ascomycota</taxon>
        <taxon>Saccharomycotina</taxon>
        <taxon>Pichiomycetes</taxon>
        <taxon>Debaryomycetaceae</taxon>
        <taxon>Scheffersomyces</taxon>
    </lineage>
</organism>
<feature type="compositionally biased region" description="Polar residues" evidence="4">
    <location>
        <begin position="507"/>
        <end position="519"/>
    </location>
</feature>
<dbReference type="PROSITE" id="PS51450">
    <property type="entry name" value="LRR"/>
    <property type="match status" value="3"/>
</dbReference>
<name>A0A9P8AHV6_9ASCO</name>
<dbReference type="Pfam" id="PF13855">
    <property type="entry name" value="LRR_8"/>
    <property type="match status" value="1"/>
</dbReference>
<evidence type="ECO:0000256" key="2">
    <source>
        <dbReference type="ARBA" id="ARBA00022737"/>
    </source>
</evidence>
<dbReference type="Gene3D" id="3.80.10.10">
    <property type="entry name" value="Ribonuclease Inhibitor"/>
    <property type="match status" value="1"/>
</dbReference>
<dbReference type="InterPro" id="IPR019487">
    <property type="entry name" value="RAM_signalling_pathway_SOG2"/>
</dbReference>
<dbReference type="InterPro" id="IPR032675">
    <property type="entry name" value="LRR_dom_sf"/>
</dbReference>
<accession>A0A9P8AHV6</accession>
<sequence>MSSVLRLYLNDRIDSIKAKRTLTLNEYLKSHHSVSLNEIIDEIHSFLTEATEVDLPESPYFIEKLVLQSNSIKELPSNFVKIARNLTYLDLHDNQLTSLWGLSESCPQLEILDLSSNNFEVFPNEILLLSSLRVLSLENNHLKYLPPSVSELTHLHLLELEGNPLELPPIEMIQEILALGSDSDLIHNLKAYFVANASVITAKIEDQQSDGVGKTLDLTTVGTTTTSTTASTSASISPSNTASTISSSTTALPAIATSCGSTKSRPLMLRSKSVSDKSRVSVNASSKASRRMGLVLKQPLPDDSNDLGSSTSIQNASFYFDDSDNDLKPMALSASAAELTFNVNNNPPNQPVGTITPSSNITAGPPIVSNSTNGSPSSSFTALPHSGSSTSLTVPNLSRPNSRNRTRSNTLRDIERILDKQEITDIEQKSGAYFRRLSTLQELPQDELMMHSSNYQNSNNLSSMSSFSGPSTISSAQISMNVSPATSVSHTSTNVAPSINGGAIAASHTTPLNHSSRQHSLSHQVKIYKELHPPSIAATALSANSGSSAVSQDSSPLVVAKGGPTFEISPIKNQFTSAQNGGNTNGAKKIRDPSLTLRVSRKILFSFMELQTSIRRFTGFCVDKKLTMKMVQFLYSNKSIMETLVESLEQMEDQGNNLDQVLQSLQSSITQFKQIMELLGDNLPSFIMKTDVCFIRLLYLSLYGTFNELYNGYRALVPHHKPPVFNLSNQYQLSSVSTSFSLDPKQKAPVSESEDVDERLYRALENSINIAQVVFEDLTKALRTNPLPSPPVTGGSISEGTISTPGTGSTNGTKTRELASVCQTSMDITKRLKANLATIRNNPTSSTKRPFWDDVNLFLKSIIQFFSSVKPIMKEGSAFYEIRPSMAVLTKHTKDVTVLLEVSSYKTMLLETTNVGGVTPSTGQGPIPLNTVHSQVNLTTNSHPLQQSYPSGVNLLQYGGNNSSAASRTPLVSGMQSMLLLLQLSSEPIVSPGFTSPDSGTNIPGSNSTQ</sequence>
<dbReference type="OrthoDB" id="1394818at2759"/>
<proteinExistence type="predicted"/>
<feature type="coiled-coil region" evidence="3">
    <location>
        <begin position="641"/>
        <end position="668"/>
    </location>
</feature>
<comment type="caution">
    <text evidence="5">The sequence shown here is derived from an EMBL/GenBank/DDBJ whole genome shotgun (WGS) entry which is preliminary data.</text>
</comment>
<feature type="region of interest" description="Disordered" evidence="4">
    <location>
        <begin position="269"/>
        <end position="288"/>
    </location>
</feature>
<dbReference type="PANTHER" id="PTHR47114">
    <property type="match status" value="1"/>
</dbReference>
<evidence type="ECO:0000256" key="3">
    <source>
        <dbReference type="SAM" id="Coils"/>
    </source>
</evidence>
<dbReference type="InterPro" id="IPR001611">
    <property type="entry name" value="Leu-rich_rpt"/>
</dbReference>
<reference evidence="5" key="1">
    <citation type="submission" date="2021-03" db="EMBL/GenBank/DDBJ databases">
        <authorList>
            <person name="Palmer J.M."/>
        </authorList>
    </citation>
    <scope>NUCLEOTIDE SEQUENCE</scope>
    <source>
        <strain evidence="5">ARV_011</strain>
    </source>
</reference>
<dbReference type="PANTHER" id="PTHR47114:SF2">
    <property type="entry name" value="OLIGODENDROCYTE-MYELIN GLYCOPROTEIN"/>
    <property type="match status" value="1"/>
</dbReference>
<dbReference type="SMART" id="SM00369">
    <property type="entry name" value="LRR_TYP"/>
    <property type="match status" value="3"/>
</dbReference>
<dbReference type="EMBL" id="JAHMUF010000017">
    <property type="protein sequence ID" value="KAG7192539.1"/>
    <property type="molecule type" value="Genomic_DNA"/>
</dbReference>
<feature type="compositionally biased region" description="Polar residues" evidence="4">
    <location>
        <begin position="993"/>
        <end position="1010"/>
    </location>
</feature>
<evidence type="ECO:0000256" key="4">
    <source>
        <dbReference type="SAM" id="MobiDB-lite"/>
    </source>
</evidence>
<dbReference type="SUPFAM" id="SSF52058">
    <property type="entry name" value="L domain-like"/>
    <property type="match status" value="1"/>
</dbReference>
<keyword evidence="6" id="KW-1185">Reference proteome</keyword>
<evidence type="ECO:0000256" key="1">
    <source>
        <dbReference type="ARBA" id="ARBA00022614"/>
    </source>
</evidence>
<feature type="compositionally biased region" description="Low complexity" evidence="4">
    <location>
        <begin position="369"/>
        <end position="379"/>
    </location>
</feature>
<keyword evidence="2" id="KW-0677">Repeat</keyword>
<evidence type="ECO:0000313" key="6">
    <source>
        <dbReference type="Proteomes" id="UP000790833"/>
    </source>
</evidence>
<dbReference type="Pfam" id="PF10428">
    <property type="entry name" value="SOG2"/>
    <property type="match status" value="2"/>
</dbReference>
<feature type="region of interest" description="Disordered" evidence="4">
    <location>
        <begin position="499"/>
        <end position="519"/>
    </location>
</feature>
<feature type="region of interest" description="Disordered" evidence="4">
    <location>
        <begin position="785"/>
        <end position="814"/>
    </location>
</feature>
<keyword evidence="1" id="KW-0433">Leucine-rich repeat</keyword>